<dbReference type="EMBL" id="KZ613938">
    <property type="protein sequence ID" value="PMD46941.1"/>
    <property type="molecule type" value="Genomic_DNA"/>
</dbReference>
<keyword evidence="9" id="KW-1185">Reference proteome</keyword>
<evidence type="ECO:0000259" key="7">
    <source>
        <dbReference type="Pfam" id="PF20684"/>
    </source>
</evidence>
<evidence type="ECO:0000256" key="6">
    <source>
        <dbReference type="SAM" id="Phobius"/>
    </source>
</evidence>
<dbReference type="AlphaFoldDB" id="A0A2J6S865"/>
<organism evidence="8 9">
    <name type="scientific">Hyaloscypha variabilis (strain UAMH 11265 / GT02V1 / F)</name>
    <name type="common">Meliniomyces variabilis</name>
    <dbReference type="NCBI Taxonomy" id="1149755"/>
    <lineage>
        <taxon>Eukaryota</taxon>
        <taxon>Fungi</taxon>
        <taxon>Dikarya</taxon>
        <taxon>Ascomycota</taxon>
        <taxon>Pezizomycotina</taxon>
        <taxon>Leotiomycetes</taxon>
        <taxon>Helotiales</taxon>
        <taxon>Hyaloscyphaceae</taxon>
        <taxon>Hyaloscypha</taxon>
        <taxon>Hyaloscypha variabilis</taxon>
    </lineage>
</organism>
<reference evidence="8 9" key="1">
    <citation type="submission" date="2016-04" db="EMBL/GenBank/DDBJ databases">
        <title>A degradative enzymes factory behind the ericoid mycorrhizal symbiosis.</title>
        <authorList>
            <consortium name="DOE Joint Genome Institute"/>
            <person name="Martino E."/>
            <person name="Morin E."/>
            <person name="Grelet G."/>
            <person name="Kuo A."/>
            <person name="Kohler A."/>
            <person name="Daghino S."/>
            <person name="Barry K."/>
            <person name="Choi C."/>
            <person name="Cichocki N."/>
            <person name="Clum A."/>
            <person name="Copeland A."/>
            <person name="Hainaut M."/>
            <person name="Haridas S."/>
            <person name="Labutti K."/>
            <person name="Lindquist E."/>
            <person name="Lipzen A."/>
            <person name="Khouja H.-R."/>
            <person name="Murat C."/>
            <person name="Ohm R."/>
            <person name="Olson A."/>
            <person name="Spatafora J."/>
            <person name="Veneault-Fourrey C."/>
            <person name="Henrissat B."/>
            <person name="Grigoriev I."/>
            <person name="Martin F."/>
            <person name="Perotto S."/>
        </authorList>
    </citation>
    <scope>NUCLEOTIDE SEQUENCE [LARGE SCALE GENOMIC DNA]</scope>
    <source>
        <strain evidence="8 9">F</strain>
    </source>
</reference>
<feature type="transmembrane region" description="Helical" evidence="6">
    <location>
        <begin position="142"/>
        <end position="162"/>
    </location>
</feature>
<dbReference type="STRING" id="1149755.A0A2J6S865"/>
<keyword evidence="2 6" id="KW-0812">Transmembrane</keyword>
<dbReference type="PANTHER" id="PTHR33048:SF160">
    <property type="entry name" value="SAT4 FAMILY MEMBRANE PROTEIN"/>
    <property type="match status" value="1"/>
</dbReference>
<feature type="transmembrane region" description="Helical" evidence="6">
    <location>
        <begin position="112"/>
        <end position="130"/>
    </location>
</feature>
<dbReference type="Proteomes" id="UP000235786">
    <property type="component" value="Unassembled WGS sequence"/>
</dbReference>
<dbReference type="PANTHER" id="PTHR33048">
    <property type="entry name" value="PTH11-LIKE INTEGRAL MEMBRANE PROTEIN (AFU_ORTHOLOGUE AFUA_5G11245)"/>
    <property type="match status" value="1"/>
</dbReference>
<evidence type="ECO:0000313" key="8">
    <source>
        <dbReference type="EMBL" id="PMD46941.1"/>
    </source>
</evidence>
<keyword evidence="4 6" id="KW-0472">Membrane</keyword>
<evidence type="ECO:0000256" key="3">
    <source>
        <dbReference type="ARBA" id="ARBA00022989"/>
    </source>
</evidence>
<feature type="domain" description="Rhodopsin" evidence="7">
    <location>
        <begin position="63"/>
        <end position="282"/>
    </location>
</feature>
<feature type="transmembrane region" description="Helical" evidence="6">
    <location>
        <begin position="218"/>
        <end position="237"/>
    </location>
</feature>
<proteinExistence type="inferred from homology"/>
<dbReference type="Pfam" id="PF20684">
    <property type="entry name" value="Fung_rhodopsin"/>
    <property type="match status" value="1"/>
</dbReference>
<protein>
    <recommendedName>
        <fullName evidence="7">Rhodopsin domain-containing protein</fullName>
    </recommendedName>
</protein>
<feature type="non-terminal residue" evidence="8">
    <location>
        <position position="1"/>
    </location>
</feature>
<evidence type="ECO:0000256" key="5">
    <source>
        <dbReference type="ARBA" id="ARBA00038359"/>
    </source>
</evidence>
<evidence type="ECO:0000256" key="1">
    <source>
        <dbReference type="ARBA" id="ARBA00004141"/>
    </source>
</evidence>
<feature type="transmembrane region" description="Helical" evidence="6">
    <location>
        <begin position="182"/>
        <end position="206"/>
    </location>
</feature>
<dbReference type="InterPro" id="IPR052337">
    <property type="entry name" value="SAT4-like"/>
</dbReference>
<feature type="transmembrane region" description="Helical" evidence="6">
    <location>
        <begin position="257"/>
        <end position="278"/>
    </location>
</feature>
<sequence>CQDATLQLQTSTCIQAACTFEDRISTFDLNEQLCISVPVQDCRNQILLPRIIFAALTLPTVILRIYSRYAASKKIWWNDCAIVIASGTGEHIWDVDPREETPLMKVFLVSEIFYLFILAATKISILILYLRIFPNHDFRHMVWTVIGSIGSWSIVIPCLLMLQCTPFNKARDPQVQGKCLDINAIAIASSVVSMVQDLIILVMPIVEPRKLQMSLRPKLNVLAIFSLGAFVTVTSIVRLKYMVSFGKSRDPTYGNMIPYLCSMVESDIAIICACLPALHKLFLTWMPGFFGTTNRSGVGSTDGGVRNHSYRTYIGRIGSHSQKISANLHQYEMNRSKWS</sequence>
<feature type="transmembrane region" description="Helical" evidence="6">
    <location>
        <begin position="46"/>
        <end position="63"/>
    </location>
</feature>
<comment type="similarity">
    <text evidence="5">Belongs to the SAT4 family.</text>
</comment>
<name>A0A2J6S865_HYAVF</name>
<accession>A0A2J6S865</accession>
<evidence type="ECO:0000256" key="2">
    <source>
        <dbReference type="ARBA" id="ARBA00022692"/>
    </source>
</evidence>
<keyword evidence="3 6" id="KW-1133">Transmembrane helix</keyword>
<dbReference type="OrthoDB" id="5329176at2759"/>
<evidence type="ECO:0000313" key="9">
    <source>
        <dbReference type="Proteomes" id="UP000235786"/>
    </source>
</evidence>
<comment type="subcellular location">
    <subcellularLocation>
        <location evidence="1">Membrane</location>
        <topology evidence="1">Multi-pass membrane protein</topology>
    </subcellularLocation>
</comment>
<evidence type="ECO:0000256" key="4">
    <source>
        <dbReference type="ARBA" id="ARBA00023136"/>
    </source>
</evidence>
<dbReference type="GO" id="GO:0016020">
    <property type="term" value="C:membrane"/>
    <property type="evidence" value="ECO:0007669"/>
    <property type="project" value="UniProtKB-SubCell"/>
</dbReference>
<dbReference type="InterPro" id="IPR049326">
    <property type="entry name" value="Rhodopsin_dom_fungi"/>
</dbReference>
<gene>
    <name evidence="8" type="ORF">L207DRAFT_415671</name>
</gene>